<keyword evidence="3" id="KW-0687">Ribonucleoprotein</keyword>
<feature type="region of interest" description="Disordered" evidence="4">
    <location>
        <begin position="52"/>
        <end position="97"/>
    </location>
</feature>
<dbReference type="GO" id="GO:0003735">
    <property type="term" value="F:structural constituent of ribosome"/>
    <property type="evidence" value="ECO:0007669"/>
    <property type="project" value="InterPro"/>
</dbReference>
<dbReference type="PANTHER" id="PTHR12934">
    <property type="entry name" value="50S RIBOSOMAL PROTEIN L15"/>
    <property type="match status" value="1"/>
</dbReference>
<dbReference type="Pfam" id="PF00828">
    <property type="entry name" value="Ribosomal_L27A"/>
    <property type="match status" value="1"/>
</dbReference>
<sequence>MNVFNICKRFTQLNLSAMQNGVANKSTLFNNTFNNIMSRSIVSTNPSSIGLNNLRDNPGANKKKVRVGRGIGSGRGKTSTRGHGGQSARAGHNIPRGFEGGQTPLYKKMRKYGFSNVAFSRVYNTINLFTLDRLIREGKVDATQTITMKHLYDLRVVDQITHGVKLLGQGSNYFSHKIDIELSDFSTSAKEAIEKLGGSAKNVYYDRVGLRYLLKPYKFDFVPKRARVPLKLRDKYPNHPTGYLGAYSTDVDVVQEESN</sequence>
<dbReference type="HAMAP" id="MF_01341">
    <property type="entry name" value="Ribosomal_uL15"/>
    <property type="match status" value="1"/>
</dbReference>
<protein>
    <recommendedName>
        <fullName evidence="5">Large ribosomal subunit protein uL15/eL18 domain-containing protein</fullName>
    </recommendedName>
</protein>
<evidence type="ECO:0000256" key="1">
    <source>
        <dbReference type="ARBA" id="ARBA00007320"/>
    </source>
</evidence>
<dbReference type="GO" id="GO:0005762">
    <property type="term" value="C:mitochondrial large ribosomal subunit"/>
    <property type="evidence" value="ECO:0007669"/>
    <property type="project" value="TreeGrafter"/>
</dbReference>
<keyword evidence="2" id="KW-0689">Ribosomal protein</keyword>
<dbReference type="SUPFAM" id="SSF52080">
    <property type="entry name" value="Ribosomal proteins L15p and L18e"/>
    <property type="match status" value="1"/>
</dbReference>
<dbReference type="GO" id="GO:0006412">
    <property type="term" value="P:translation"/>
    <property type="evidence" value="ECO:0007669"/>
    <property type="project" value="InterPro"/>
</dbReference>
<evidence type="ECO:0000313" key="6">
    <source>
        <dbReference type="EMBL" id="KAF2076918.1"/>
    </source>
</evidence>
<evidence type="ECO:0000256" key="2">
    <source>
        <dbReference type="ARBA" id="ARBA00022980"/>
    </source>
</evidence>
<dbReference type="InterPro" id="IPR036227">
    <property type="entry name" value="Ribosomal_uL15/eL18_sf"/>
</dbReference>
<dbReference type="Gene3D" id="3.100.10.10">
    <property type="match status" value="1"/>
</dbReference>
<evidence type="ECO:0000313" key="7">
    <source>
        <dbReference type="Proteomes" id="UP000695562"/>
    </source>
</evidence>
<reference evidence="6" key="1">
    <citation type="submission" date="2020-01" db="EMBL/GenBank/DDBJ databases">
        <title>Development of genomics and gene disruption for Polysphondylium violaceum indicates a role for the polyketide synthase stlB in stalk morphogenesis.</title>
        <authorList>
            <person name="Narita B."/>
            <person name="Kawabe Y."/>
            <person name="Kin K."/>
            <person name="Saito T."/>
            <person name="Gibbs R."/>
            <person name="Kuspa A."/>
            <person name="Muzny D."/>
            <person name="Queller D."/>
            <person name="Richards S."/>
            <person name="Strassman J."/>
            <person name="Sucgang R."/>
            <person name="Worley K."/>
            <person name="Schaap P."/>
        </authorList>
    </citation>
    <scope>NUCLEOTIDE SEQUENCE</scope>
    <source>
        <strain evidence="6">QSvi11</strain>
    </source>
</reference>
<dbReference type="InterPro" id="IPR021131">
    <property type="entry name" value="Ribosomal_uL15/eL18"/>
</dbReference>
<dbReference type="PANTHER" id="PTHR12934:SF11">
    <property type="entry name" value="LARGE RIBOSOMAL SUBUNIT PROTEIN UL15M"/>
    <property type="match status" value="1"/>
</dbReference>
<evidence type="ECO:0000256" key="4">
    <source>
        <dbReference type="SAM" id="MobiDB-lite"/>
    </source>
</evidence>
<dbReference type="OrthoDB" id="361383at2759"/>
<comment type="caution">
    <text evidence="6">The sequence shown here is derived from an EMBL/GenBank/DDBJ whole genome shotgun (WGS) entry which is preliminary data.</text>
</comment>
<dbReference type="NCBIfam" id="TIGR01071">
    <property type="entry name" value="rplO_bact"/>
    <property type="match status" value="1"/>
</dbReference>
<organism evidence="6 7">
    <name type="scientific">Polysphondylium violaceum</name>
    <dbReference type="NCBI Taxonomy" id="133409"/>
    <lineage>
        <taxon>Eukaryota</taxon>
        <taxon>Amoebozoa</taxon>
        <taxon>Evosea</taxon>
        <taxon>Eumycetozoa</taxon>
        <taxon>Dictyostelia</taxon>
        <taxon>Dictyosteliales</taxon>
        <taxon>Dictyosteliaceae</taxon>
        <taxon>Polysphondylium</taxon>
    </lineage>
</organism>
<accession>A0A8J4V3L5</accession>
<keyword evidence="7" id="KW-1185">Reference proteome</keyword>
<name>A0A8J4V3L5_9MYCE</name>
<comment type="similarity">
    <text evidence="1">Belongs to the universal ribosomal protein uL15 family.</text>
</comment>
<dbReference type="EMBL" id="AJWJ01000044">
    <property type="protein sequence ID" value="KAF2076918.1"/>
    <property type="molecule type" value="Genomic_DNA"/>
</dbReference>
<evidence type="ECO:0000256" key="3">
    <source>
        <dbReference type="ARBA" id="ARBA00023274"/>
    </source>
</evidence>
<feature type="domain" description="Large ribosomal subunit protein uL15/eL18" evidence="5">
    <location>
        <begin position="125"/>
        <end position="200"/>
    </location>
</feature>
<dbReference type="InterPro" id="IPR005749">
    <property type="entry name" value="Ribosomal_uL15_bac-type"/>
</dbReference>
<dbReference type="InterPro" id="IPR030878">
    <property type="entry name" value="Ribosomal_uL15"/>
</dbReference>
<dbReference type="AlphaFoldDB" id="A0A8J4V3L5"/>
<dbReference type="Proteomes" id="UP000695562">
    <property type="component" value="Unassembled WGS sequence"/>
</dbReference>
<proteinExistence type="inferred from homology"/>
<gene>
    <name evidence="6" type="ORF">CYY_001756</name>
</gene>
<evidence type="ECO:0000259" key="5">
    <source>
        <dbReference type="Pfam" id="PF00828"/>
    </source>
</evidence>